<proteinExistence type="inferred from homology"/>
<dbReference type="Proteomes" id="UP000070394">
    <property type="component" value="Unassembled WGS sequence"/>
</dbReference>
<keyword evidence="10" id="KW-1185">Reference proteome</keyword>
<evidence type="ECO:0000256" key="4">
    <source>
        <dbReference type="ARBA" id="ARBA00022692"/>
    </source>
</evidence>
<dbReference type="STRING" id="467210.HMPREF1866_02574"/>
<dbReference type="RefSeq" id="WP_060932121.1">
    <property type="nucleotide sequence ID" value="NZ_KQ959848.1"/>
</dbReference>
<dbReference type="GO" id="GO:0005886">
    <property type="term" value="C:plasma membrane"/>
    <property type="evidence" value="ECO:0007669"/>
    <property type="project" value="UniProtKB-SubCell"/>
</dbReference>
<evidence type="ECO:0000256" key="8">
    <source>
        <dbReference type="SAM" id="Phobius"/>
    </source>
</evidence>
<gene>
    <name evidence="9" type="ORF">HMPREF1866_02574</name>
</gene>
<feature type="transmembrane region" description="Helical" evidence="8">
    <location>
        <begin position="129"/>
        <end position="153"/>
    </location>
</feature>
<evidence type="ECO:0000256" key="2">
    <source>
        <dbReference type="ARBA" id="ARBA00007776"/>
    </source>
</evidence>
<dbReference type="OrthoDB" id="9796616at2"/>
<protein>
    <submittedName>
        <fullName evidence="9">Rod shape-determining protein MreD</fullName>
    </submittedName>
</protein>
<accession>A0A133ZDH7</accession>
<dbReference type="AlphaFoldDB" id="A0A133ZDH7"/>
<name>A0A133ZDH7_9FIRM</name>
<comment type="caution">
    <text evidence="9">The sequence shown here is derived from an EMBL/GenBank/DDBJ whole genome shotgun (WGS) entry which is preliminary data.</text>
</comment>
<dbReference type="GO" id="GO:0008360">
    <property type="term" value="P:regulation of cell shape"/>
    <property type="evidence" value="ECO:0007669"/>
    <property type="project" value="UniProtKB-KW"/>
</dbReference>
<dbReference type="InterPro" id="IPR007227">
    <property type="entry name" value="Cell_shape_determining_MreD"/>
</dbReference>
<dbReference type="EMBL" id="LSDA01000140">
    <property type="protein sequence ID" value="KXB53502.1"/>
    <property type="molecule type" value="Genomic_DNA"/>
</dbReference>
<evidence type="ECO:0000256" key="5">
    <source>
        <dbReference type="ARBA" id="ARBA00022960"/>
    </source>
</evidence>
<feature type="transmembrane region" description="Helical" evidence="8">
    <location>
        <begin position="35"/>
        <end position="57"/>
    </location>
</feature>
<dbReference type="Pfam" id="PF04093">
    <property type="entry name" value="MreD"/>
    <property type="match status" value="1"/>
</dbReference>
<organism evidence="9 10">
    <name type="scientific">Lachnoanaerobaculum saburreum</name>
    <dbReference type="NCBI Taxonomy" id="467210"/>
    <lineage>
        <taxon>Bacteria</taxon>
        <taxon>Bacillati</taxon>
        <taxon>Bacillota</taxon>
        <taxon>Clostridia</taxon>
        <taxon>Lachnospirales</taxon>
        <taxon>Lachnospiraceae</taxon>
        <taxon>Lachnoanaerobaculum</taxon>
    </lineage>
</organism>
<keyword evidence="3" id="KW-1003">Cell membrane</keyword>
<evidence type="ECO:0000313" key="10">
    <source>
        <dbReference type="Proteomes" id="UP000070394"/>
    </source>
</evidence>
<evidence type="ECO:0000256" key="3">
    <source>
        <dbReference type="ARBA" id="ARBA00022475"/>
    </source>
</evidence>
<evidence type="ECO:0000256" key="1">
    <source>
        <dbReference type="ARBA" id="ARBA00004651"/>
    </source>
</evidence>
<keyword evidence="4 8" id="KW-0812">Transmembrane</keyword>
<comment type="subcellular location">
    <subcellularLocation>
        <location evidence="1">Cell membrane</location>
        <topology evidence="1">Multi-pass membrane protein</topology>
    </subcellularLocation>
</comment>
<feature type="transmembrane region" description="Helical" evidence="8">
    <location>
        <begin position="7"/>
        <end position="29"/>
    </location>
</feature>
<evidence type="ECO:0000313" key="9">
    <source>
        <dbReference type="EMBL" id="KXB53502.1"/>
    </source>
</evidence>
<keyword evidence="7 8" id="KW-0472">Membrane</keyword>
<sequence>MRRIIVNIAFIIFAFALQICIFPFIPFLYASPNLLIILTFTYGFSLGVEEGMLYGLICGILMDLYVAGPFGFFTFLFLWIGFINGKLSTYFYEEYIVLPVAVCAVSEVMYNVFIYIFKFLIRDKFNFVFYLKNIIIPEVVITLIFTLILYRFLLWYNKKLRVLDSRGINR</sequence>
<keyword evidence="5" id="KW-0133">Cell shape</keyword>
<reference evidence="10" key="1">
    <citation type="submission" date="2016-01" db="EMBL/GenBank/DDBJ databases">
        <authorList>
            <person name="Mitreva M."/>
            <person name="Pepin K.H."/>
            <person name="Mihindukulasuriya K.A."/>
            <person name="Fulton R."/>
            <person name="Fronick C."/>
            <person name="O'Laughlin M."/>
            <person name="Miner T."/>
            <person name="Herter B."/>
            <person name="Rosa B.A."/>
            <person name="Cordes M."/>
            <person name="Tomlinson C."/>
            <person name="Wollam A."/>
            <person name="Palsikar V.B."/>
            <person name="Mardis E.R."/>
            <person name="Wilson R.K."/>
        </authorList>
    </citation>
    <scope>NUCLEOTIDE SEQUENCE [LARGE SCALE GENOMIC DNA]</scope>
    <source>
        <strain evidence="10">DNF00896</strain>
    </source>
</reference>
<dbReference type="NCBIfam" id="TIGR03426">
    <property type="entry name" value="shape_MreD"/>
    <property type="match status" value="1"/>
</dbReference>
<comment type="similarity">
    <text evidence="2">Belongs to the MreD family.</text>
</comment>
<evidence type="ECO:0000256" key="6">
    <source>
        <dbReference type="ARBA" id="ARBA00022989"/>
    </source>
</evidence>
<keyword evidence="6 8" id="KW-1133">Transmembrane helix</keyword>
<dbReference type="PATRIC" id="fig|467210.3.peg.2549"/>
<feature type="transmembrane region" description="Helical" evidence="8">
    <location>
        <begin position="95"/>
        <end position="117"/>
    </location>
</feature>
<feature type="transmembrane region" description="Helical" evidence="8">
    <location>
        <begin position="64"/>
        <end position="83"/>
    </location>
</feature>
<evidence type="ECO:0000256" key="7">
    <source>
        <dbReference type="ARBA" id="ARBA00023136"/>
    </source>
</evidence>